<keyword evidence="7 11" id="KW-1133">Transmembrane helix</keyword>
<keyword evidence="6" id="KW-0479">Metal-binding</keyword>
<keyword evidence="4" id="KW-0349">Heme</keyword>
<evidence type="ECO:0000256" key="2">
    <source>
        <dbReference type="ARBA" id="ARBA00004050"/>
    </source>
</evidence>
<keyword evidence="9 11" id="KW-0472">Membrane</keyword>
<dbReference type="RefSeq" id="WP_085377953.1">
    <property type="nucleotide sequence ID" value="NZ_CP020612.1"/>
</dbReference>
<keyword evidence="13" id="KW-1185">Reference proteome</keyword>
<evidence type="ECO:0000256" key="7">
    <source>
        <dbReference type="ARBA" id="ARBA00022989"/>
    </source>
</evidence>
<evidence type="ECO:0000256" key="1">
    <source>
        <dbReference type="ARBA" id="ARBA00001971"/>
    </source>
</evidence>
<gene>
    <name evidence="12" type="ORF">B0A89_09570</name>
</gene>
<evidence type="ECO:0000256" key="11">
    <source>
        <dbReference type="SAM" id="Phobius"/>
    </source>
</evidence>
<dbReference type="Pfam" id="PF01127">
    <property type="entry name" value="Sdh_cyt"/>
    <property type="match status" value="1"/>
</dbReference>
<dbReference type="EMBL" id="CP020612">
    <property type="protein sequence ID" value="ARJ69834.1"/>
    <property type="molecule type" value="Genomic_DNA"/>
</dbReference>
<dbReference type="AlphaFoldDB" id="A0A1W6CY99"/>
<dbReference type="Gene3D" id="1.20.1300.10">
    <property type="entry name" value="Fumarate reductase/succinate dehydrogenase, transmembrane subunit"/>
    <property type="match status" value="1"/>
</dbReference>
<comment type="function">
    <text evidence="2">Membrane-anchoring subunit of succinate dehydrogenase (SDH).</text>
</comment>
<dbReference type="GO" id="GO:0016020">
    <property type="term" value="C:membrane"/>
    <property type="evidence" value="ECO:0007669"/>
    <property type="project" value="UniProtKB-SubCell"/>
</dbReference>
<comment type="subcellular location">
    <subcellularLocation>
        <location evidence="3">Membrane</location>
    </subcellularLocation>
</comment>
<keyword evidence="5 11" id="KW-0812">Transmembrane</keyword>
<evidence type="ECO:0000256" key="3">
    <source>
        <dbReference type="ARBA" id="ARBA00004370"/>
    </source>
</evidence>
<evidence type="ECO:0000256" key="4">
    <source>
        <dbReference type="ARBA" id="ARBA00022617"/>
    </source>
</evidence>
<feature type="transmembrane region" description="Helical" evidence="11">
    <location>
        <begin position="102"/>
        <end position="121"/>
    </location>
</feature>
<comment type="cofactor">
    <cofactor evidence="1">
        <name>heme</name>
        <dbReference type="ChEBI" id="CHEBI:30413"/>
    </cofactor>
</comment>
<accession>A0A1W6CY99</accession>
<evidence type="ECO:0000313" key="13">
    <source>
        <dbReference type="Proteomes" id="UP000193017"/>
    </source>
</evidence>
<dbReference type="KEGG" id="pcon:B0A89_09570"/>
<feature type="transmembrane region" description="Helical" evidence="11">
    <location>
        <begin position="64"/>
        <end position="82"/>
    </location>
</feature>
<dbReference type="SUPFAM" id="SSF81343">
    <property type="entry name" value="Fumarate reductase respiratory complex transmembrane subunits"/>
    <property type="match status" value="1"/>
</dbReference>
<evidence type="ECO:0000313" key="12">
    <source>
        <dbReference type="EMBL" id="ARJ69834.1"/>
    </source>
</evidence>
<dbReference type="STRING" id="1945662.B0A89_09570"/>
<keyword evidence="8" id="KW-0408">Iron</keyword>
<evidence type="ECO:0000256" key="8">
    <source>
        <dbReference type="ARBA" id="ARBA00023004"/>
    </source>
</evidence>
<evidence type="ECO:0000256" key="6">
    <source>
        <dbReference type="ARBA" id="ARBA00022723"/>
    </source>
</evidence>
<evidence type="ECO:0000256" key="5">
    <source>
        <dbReference type="ARBA" id="ARBA00022692"/>
    </source>
</evidence>
<dbReference type="CDD" id="cd03495">
    <property type="entry name" value="SQR_TypeC_SdhD_like"/>
    <property type="match status" value="1"/>
</dbReference>
<evidence type="ECO:0000256" key="10">
    <source>
        <dbReference type="SAM" id="MobiDB-lite"/>
    </source>
</evidence>
<feature type="transmembrane region" description="Helical" evidence="11">
    <location>
        <begin position="33"/>
        <end position="52"/>
    </location>
</feature>
<organism evidence="12 13">
    <name type="scientific">Paracoccus contaminans</name>
    <dbReference type="NCBI Taxonomy" id="1945662"/>
    <lineage>
        <taxon>Bacteria</taxon>
        <taxon>Pseudomonadati</taxon>
        <taxon>Pseudomonadota</taxon>
        <taxon>Alphaproteobacteria</taxon>
        <taxon>Rhodobacterales</taxon>
        <taxon>Paracoccaceae</taxon>
        <taxon>Paracoccus</taxon>
    </lineage>
</organism>
<feature type="region of interest" description="Disordered" evidence="10">
    <location>
        <begin position="1"/>
        <end position="22"/>
    </location>
</feature>
<dbReference type="InterPro" id="IPR000701">
    <property type="entry name" value="SuccDH_FuR_B_TM-su"/>
</dbReference>
<proteinExistence type="predicted"/>
<dbReference type="GO" id="GO:0046872">
    <property type="term" value="F:metal ion binding"/>
    <property type="evidence" value="ECO:0007669"/>
    <property type="project" value="UniProtKB-KW"/>
</dbReference>
<dbReference type="InterPro" id="IPR034804">
    <property type="entry name" value="SQR/QFR_C/D"/>
</dbReference>
<evidence type="ECO:0000256" key="9">
    <source>
        <dbReference type="ARBA" id="ARBA00023136"/>
    </source>
</evidence>
<reference evidence="12 13" key="1">
    <citation type="submission" date="2017-03" db="EMBL/GenBank/DDBJ databases">
        <title>Genome sequence of Paracoccus contaminans isolated from a water microcosm.</title>
        <authorList>
            <person name="Aurass P."/>
            <person name="Karste S."/>
            <person name="Trost E."/>
            <person name="Glaeser S.P."/>
            <person name="Kaempfer P."/>
            <person name="Flieger A."/>
        </authorList>
    </citation>
    <scope>NUCLEOTIDE SEQUENCE [LARGE SCALE GENOMIC DNA]</scope>
    <source>
        <strain evidence="13">RKI 16-01929T\LMG 29738T\CCM 8701T\CIP 111112T</strain>
    </source>
</reference>
<dbReference type="OrthoDB" id="9809280at2"/>
<name>A0A1W6CY99_9RHOB</name>
<protein>
    <submittedName>
        <fullName evidence="12">Succinate dehydrogenase</fullName>
    </submittedName>
</protein>
<sequence length="142" mass="14917">MRYLTPRKAAKGLGAAGPGSATAHHWSMTVSSVALMILTPAFIFVIANAIGLPHEGVVAYFSRPYPAIVTALFLIVGLLHYINGTQIMIDDYLGHTERKVAVIAAQLLGWAVIAAAVYALVRMALSPAVAPVLAPVTAVVVQ</sequence>
<dbReference type="Proteomes" id="UP000193017">
    <property type="component" value="Chromosome"/>
</dbReference>